<keyword evidence="2" id="KW-1185">Reference proteome</keyword>
<gene>
    <name evidence="1" type="ORF">SPELUC_LOCUS5371</name>
</gene>
<comment type="caution">
    <text evidence="1">The sequence shown here is derived from an EMBL/GenBank/DDBJ whole genome shotgun (WGS) entry which is preliminary data.</text>
</comment>
<reference evidence="1" key="1">
    <citation type="submission" date="2021-06" db="EMBL/GenBank/DDBJ databases">
        <authorList>
            <person name="Kallberg Y."/>
            <person name="Tangrot J."/>
            <person name="Rosling A."/>
        </authorList>
    </citation>
    <scope>NUCLEOTIDE SEQUENCE</scope>
    <source>
        <strain evidence="1">28 12/20/2015</strain>
    </source>
</reference>
<accession>A0ACA9LYQ9</accession>
<dbReference type="EMBL" id="CAJVPW010005470">
    <property type="protein sequence ID" value="CAG8555225.1"/>
    <property type="molecule type" value="Genomic_DNA"/>
</dbReference>
<dbReference type="Proteomes" id="UP000789366">
    <property type="component" value="Unassembled WGS sequence"/>
</dbReference>
<feature type="non-terminal residue" evidence="1">
    <location>
        <position position="1"/>
    </location>
</feature>
<evidence type="ECO:0000313" key="1">
    <source>
        <dbReference type="EMBL" id="CAG8555225.1"/>
    </source>
</evidence>
<evidence type="ECO:0000313" key="2">
    <source>
        <dbReference type="Proteomes" id="UP000789366"/>
    </source>
</evidence>
<sequence length="153" mass="17698">TYTFVAKISRTKRRAVLVHKSSQYILLSIDLIEKQMNTPNISKNVNIESCLDESDNTDNNLHDLDLTSDNENLIDDNISENESTHLNAKQKDRVTLNNNANLHKKIWLASTIISMHDMQFQMFTTIQEMQTKINELHVNLKISSEDNIKKELK</sequence>
<protein>
    <submittedName>
        <fullName evidence="1">4902_t:CDS:1</fullName>
    </submittedName>
</protein>
<proteinExistence type="predicted"/>
<organism evidence="1 2">
    <name type="scientific">Cetraspora pellucida</name>
    <dbReference type="NCBI Taxonomy" id="1433469"/>
    <lineage>
        <taxon>Eukaryota</taxon>
        <taxon>Fungi</taxon>
        <taxon>Fungi incertae sedis</taxon>
        <taxon>Mucoromycota</taxon>
        <taxon>Glomeromycotina</taxon>
        <taxon>Glomeromycetes</taxon>
        <taxon>Diversisporales</taxon>
        <taxon>Gigasporaceae</taxon>
        <taxon>Cetraspora</taxon>
    </lineage>
</organism>
<name>A0ACA9LYQ9_9GLOM</name>